<accession>A0A1G2FF51</accession>
<gene>
    <name evidence="1" type="ORF">A3J64_00310</name>
</gene>
<proteinExistence type="predicted"/>
<evidence type="ECO:0000313" key="2">
    <source>
        <dbReference type="Proteomes" id="UP000177061"/>
    </source>
</evidence>
<dbReference type="EMBL" id="MHNB01000023">
    <property type="protein sequence ID" value="OGZ36706.1"/>
    <property type="molecule type" value="Genomic_DNA"/>
</dbReference>
<dbReference type="Proteomes" id="UP000177061">
    <property type="component" value="Unassembled WGS sequence"/>
</dbReference>
<name>A0A1G2FF51_9BACT</name>
<organism evidence="1 2">
    <name type="scientific">Candidatus Portnoybacteria bacterium RIFCSPHIGHO2_12_FULL_38_9</name>
    <dbReference type="NCBI Taxonomy" id="1801997"/>
    <lineage>
        <taxon>Bacteria</taxon>
        <taxon>Candidatus Portnoyibacteriota</taxon>
    </lineage>
</organism>
<reference evidence="1 2" key="1">
    <citation type="journal article" date="2016" name="Nat. Commun.">
        <title>Thousands of microbial genomes shed light on interconnected biogeochemical processes in an aquifer system.</title>
        <authorList>
            <person name="Anantharaman K."/>
            <person name="Brown C.T."/>
            <person name="Hug L.A."/>
            <person name="Sharon I."/>
            <person name="Castelle C.J."/>
            <person name="Probst A.J."/>
            <person name="Thomas B.C."/>
            <person name="Singh A."/>
            <person name="Wilkins M.J."/>
            <person name="Karaoz U."/>
            <person name="Brodie E.L."/>
            <person name="Williams K.H."/>
            <person name="Hubbard S.S."/>
            <person name="Banfield J.F."/>
        </authorList>
    </citation>
    <scope>NUCLEOTIDE SEQUENCE [LARGE SCALE GENOMIC DNA]</scope>
</reference>
<dbReference type="STRING" id="1801997.A3J64_00310"/>
<sequence length="125" mass="14948">MRGYGTFKKSKDLEERKEKFLEYLKSLAVETDEGRFLPSVATIDTYQNPSSAILKKLRKEGKIIPLGRKAELKSDLTEKIREKLETEPEKKEQWWWENFFKNPTRVKKEARIRCFINTSFLYRII</sequence>
<dbReference type="AlphaFoldDB" id="A0A1G2FF51"/>
<evidence type="ECO:0000313" key="1">
    <source>
        <dbReference type="EMBL" id="OGZ36706.1"/>
    </source>
</evidence>
<protein>
    <submittedName>
        <fullName evidence="1">Uncharacterized protein</fullName>
    </submittedName>
</protein>
<comment type="caution">
    <text evidence="1">The sequence shown here is derived from an EMBL/GenBank/DDBJ whole genome shotgun (WGS) entry which is preliminary data.</text>
</comment>